<dbReference type="RefSeq" id="WP_268113680.1">
    <property type="nucleotide sequence ID" value="NZ_JAPPUX010000006.1"/>
</dbReference>
<dbReference type="Gene3D" id="3.40.50.150">
    <property type="entry name" value="Vaccinia Virus protein VP39"/>
    <property type="match status" value="1"/>
</dbReference>
<dbReference type="PANTHER" id="PTHR43861:SF1">
    <property type="entry name" value="TRANS-ACONITATE 2-METHYLTRANSFERASE"/>
    <property type="match status" value="1"/>
</dbReference>
<sequence length="213" mass="22888">MSAGWAQVYDALAPTYDEMTSGNGWSANRRARDLLDPLGLAPARVLDLGAGTGQTAVVLHELFPAAALTLVDPSSAMLARARGKVPVAEVVSADAASFLRGDDREWDLVAAIGFLELVPDLFELLRLAAGRLGPGGHLVVSHEPLLDDGSVQASPVSVVGGEHRVRRHRREEVERRAASYGLRRIASHEGFAFERSDDGPAVYELVVWRADDT</sequence>
<keyword evidence="1" id="KW-0489">Methyltransferase</keyword>
<proteinExistence type="predicted"/>
<dbReference type="Pfam" id="PF13489">
    <property type="entry name" value="Methyltransf_23"/>
    <property type="match status" value="1"/>
</dbReference>
<dbReference type="SUPFAM" id="SSF53335">
    <property type="entry name" value="S-adenosyl-L-methionine-dependent methyltransferases"/>
    <property type="match status" value="1"/>
</dbReference>
<accession>A0ABT4CL49</accession>
<dbReference type="Proteomes" id="UP001074726">
    <property type="component" value="Unassembled WGS sequence"/>
</dbReference>
<dbReference type="InterPro" id="IPR029063">
    <property type="entry name" value="SAM-dependent_MTases_sf"/>
</dbReference>
<keyword evidence="2" id="KW-1185">Reference proteome</keyword>
<protein>
    <submittedName>
        <fullName evidence="1">Class I SAM-dependent methyltransferase</fullName>
    </submittedName>
</protein>
<dbReference type="GO" id="GO:0032259">
    <property type="term" value="P:methylation"/>
    <property type="evidence" value="ECO:0007669"/>
    <property type="project" value="UniProtKB-KW"/>
</dbReference>
<dbReference type="CDD" id="cd02440">
    <property type="entry name" value="AdoMet_MTases"/>
    <property type="match status" value="1"/>
</dbReference>
<dbReference type="EMBL" id="JAPPUX010000006">
    <property type="protein sequence ID" value="MCY4728637.1"/>
    <property type="molecule type" value="Genomic_DNA"/>
</dbReference>
<reference evidence="1" key="1">
    <citation type="submission" date="2022-08" db="EMBL/GenBank/DDBJ databases">
        <title>Genome sequencing of Nocardioides sp. STR2.</title>
        <authorList>
            <person name="So Y."/>
        </authorList>
    </citation>
    <scope>NUCLEOTIDE SEQUENCE</scope>
    <source>
        <strain evidence="1">STR2</strain>
    </source>
</reference>
<evidence type="ECO:0000313" key="1">
    <source>
        <dbReference type="EMBL" id="MCY4728637.1"/>
    </source>
</evidence>
<evidence type="ECO:0000313" key="2">
    <source>
        <dbReference type="Proteomes" id="UP001074726"/>
    </source>
</evidence>
<gene>
    <name evidence="1" type="ORF">NYO98_20310</name>
</gene>
<comment type="caution">
    <text evidence="1">The sequence shown here is derived from an EMBL/GenBank/DDBJ whole genome shotgun (WGS) entry which is preliminary data.</text>
</comment>
<keyword evidence="1" id="KW-0808">Transferase</keyword>
<name>A0ABT4CL49_9ACTN</name>
<dbReference type="GO" id="GO:0008168">
    <property type="term" value="F:methyltransferase activity"/>
    <property type="evidence" value="ECO:0007669"/>
    <property type="project" value="UniProtKB-KW"/>
</dbReference>
<organism evidence="1 2">
    <name type="scientific">Nocardioides pini</name>
    <dbReference type="NCBI Taxonomy" id="2975053"/>
    <lineage>
        <taxon>Bacteria</taxon>
        <taxon>Bacillati</taxon>
        <taxon>Actinomycetota</taxon>
        <taxon>Actinomycetes</taxon>
        <taxon>Propionibacteriales</taxon>
        <taxon>Nocardioidaceae</taxon>
        <taxon>Nocardioides</taxon>
    </lineage>
</organism>
<dbReference type="PANTHER" id="PTHR43861">
    <property type="entry name" value="TRANS-ACONITATE 2-METHYLTRANSFERASE-RELATED"/>
    <property type="match status" value="1"/>
</dbReference>